<dbReference type="PANTHER" id="PTHR47959">
    <property type="entry name" value="ATP-DEPENDENT RNA HELICASE RHLE-RELATED"/>
    <property type="match status" value="1"/>
</dbReference>
<evidence type="ECO:0000256" key="1">
    <source>
        <dbReference type="ARBA" id="ARBA00022741"/>
    </source>
</evidence>
<feature type="domain" description="Helicase ATP-binding" evidence="8">
    <location>
        <begin position="33"/>
        <end position="209"/>
    </location>
</feature>
<dbReference type="OrthoDB" id="6280324at2"/>
<accession>A0A244CT33</accession>
<dbReference type="Pfam" id="PF00271">
    <property type="entry name" value="Helicase_C"/>
    <property type="match status" value="1"/>
</dbReference>
<dbReference type="Pfam" id="PF00270">
    <property type="entry name" value="DEAD"/>
    <property type="match status" value="1"/>
</dbReference>
<dbReference type="GO" id="GO:0005524">
    <property type="term" value="F:ATP binding"/>
    <property type="evidence" value="ECO:0007669"/>
    <property type="project" value="UniProtKB-KW"/>
</dbReference>
<evidence type="ECO:0000313" key="11">
    <source>
        <dbReference type="EMBL" id="OUL58389.1"/>
    </source>
</evidence>
<dbReference type="GO" id="GO:0005829">
    <property type="term" value="C:cytosol"/>
    <property type="evidence" value="ECO:0007669"/>
    <property type="project" value="TreeGrafter"/>
</dbReference>
<dbReference type="GO" id="GO:0003676">
    <property type="term" value="F:nucleic acid binding"/>
    <property type="evidence" value="ECO:0007669"/>
    <property type="project" value="InterPro"/>
</dbReference>
<dbReference type="PROSITE" id="PS51192">
    <property type="entry name" value="HELICASE_ATP_BIND_1"/>
    <property type="match status" value="1"/>
</dbReference>
<evidence type="ECO:0000256" key="6">
    <source>
        <dbReference type="PROSITE-ProRule" id="PRU00552"/>
    </source>
</evidence>
<keyword evidence="2 7" id="KW-0378">Hydrolase</keyword>
<dbReference type="InterPro" id="IPR001650">
    <property type="entry name" value="Helicase_C-like"/>
</dbReference>
<proteinExistence type="inferred from homology"/>
<dbReference type="RefSeq" id="WP_086743693.1">
    <property type="nucleotide sequence ID" value="NZ_MWPV01000002.1"/>
</dbReference>
<evidence type="ECO:0000256" key="7">
    <source>
        <dbReference type="RuleBase" id="RU000492"/>
    </source>
</evidence>
<evidence type="ECO:0000259" key="8">
    <source>
        <dbReference type="PROSITE" id="PS51192"/>
    </source>
</evidence>
<dbReference type="EMBL" id="MWPV01000002">
    <property type="protein sequence ID" value="OUL58389.1"/>
    <property type="molecule type" value="Genomic_DNA"/>
</dbReference>
<comment type="similarity">
    <text evidence="5 7">Belongs to the DEAD box helicase family.</text>
</comment>
<dbReference type="CDD" id="cd00268">
    <property type="entry name" value="DEADc"/>
    <property type="match status" value="1"/>
</dbReference>
<dbReference type="PANTHER" id="PTHR47959:SF13">
    <property type="entry name" value="ATP-DEPENDENT RNA HELICASE RHLE"/>
    <property type="match status" value="1"/>
</dbReference>
<feature type="domain" description="Helicase C-terminal" evidence="9">
    <location>
        <begin position="236"/>
        <end position="383"/>
    </location>
</feature>
<evidence type="ECO:0000259" key="9">
    <source>
        <dbReference type="PROSITE" id="PS51194"/>
    </source>
</evidence>
<evidence type="ECO:0000313" key="12">
    <source>
        <dbReference type="Proteomes" id="UP000194841"/>
    </source>
</evidence>
<name>A0A244CT33_PSEDV</name>
<dbReference type="InterPro" id="IPR027417">
    <property type="entry name" value="P-loop_NTPase"/>
</dbReference>
<dbReference type="PROSITE" id="PS51195">
    <property type="entry name" value="Q_MOTIF"/>
    <property type="match status" value="1"/>
</dbReference>
<evidence type="ECO:0000256" key="2">
    <source>
        <dbReference type="ARBA" id="ARBA00022801"/>
    </source>
</evidence>
<dbReference type="AlphaFoldDB" id="A0A244CT33"/>
<dbReference type="Proteomes" id="UP000194841">
    <property type="component" value="Unassembled WGS sequence"/>
</dbReference>
<evidence type="ECO:0000256" key="3">
    <source>
        <dbReference type="ARBA" id="ARBA00022806"/>
    </source>
</evidence>
<protein>
    <submittedName>
        <fullName evidence="11">DEAD/DEAH box helicase</fullName>
    </submittedName>
</protein>
<dbReference type="SUPFAM" id="SSF52540">
    <property type="entry name" value="P-loop containing nucleoside triphosphate hydrolases"/>
    <property type="match status" value="1"/>
</dbReference>
<dbReference type="PROSITE" id="PS51194">
    <property type="entry name" value="HELICASE_CTER"/>
    <property type="match status" value="1"/>
</dbReference>
<keyword evidence="12" id="KW-1185">Reference proteome</keyword>
<keyword evidence="4 7" id="KW-0067">ATP-binding</keyword>
<gene>
    <name evidence="11" type="ORF">B1199_08640</name>
</gene>
<dbReference type="GO" id="GO:0003724">
    <property type="term" value="F:RNA helicase activity"/>
    <property type="evidence" value="ECO:0007669"/>
    <property type="project" value="InterPro"/>
</dbReference>
<dbReference type="InterPro" id="IPR050079">
    <property type="entry name" value="DEAD_box_RNA_helicase"/>
</dbReference>
<dbReference type="SMART" id="SM00487">
    <property type="entry name" value="DEXDc"/>
    <property type="match status" value="1"/>
</dbReference>
<dbReference type="InterPro" id="IPR000629">
    <property type="entry name" value="RNA-helicase_DEAD-box_CS"/>
</dbReference>
<dbReference type="GO" id="GO:0016787">
    <property type="term" value="F:hydrolase activity"/>
    <property type="evidence" value="ECO:0007669"/>
    <property type="project" value="UniProtKB-KW"/>
</dbReference>
<dbReference type="InterPro" id="IPR044742">
    <property type="entry name" value="DEAD/DEAH_RhlB"/>
</dbReference>
<feature type="domain" description="DEAD-box RNA helicase Q" evidence="10">
    <location>
        <begin position="2"/>
        <end position="30"/>
    </location>
</feature>
<evidence type="ECO:0000256" key="5">
    <source>
        <dbReference type="ARBA" id="ARBA00038437"/>
    </source>
</evidence>
<reference evidence="11 12" key="1">
    <citation type="submission" date="2017-02" db="EMBL/GenBank/DDBJ databases">
        <title>Pseudoalteromonas ulvae TC14 Genome.</title>
        <authorList>
            <person name="Molmeret M."/>
        </authorList>
    </citation>
    <scope>NUCLEOTIDE SEQUENCE [LARGE SCALE GENOMIC DNA]</scope>
    <source>
        <strain evidence="11">TC14</strain>
    </source>
</reference>
<comment type="caution">
    <text evidence="11">The sequence shown here is derived from an EMBL/GenBank/DDBJ whole genome shotgun (WGS) entry which is preliminary data.</text>
</comment>
<feature type="short sequence motif" description="Q motif" evidence="6">
    <location>
        <begin position="2"/>
        <end position="30"/>
    </location>
</feature>
<dbReference type="InterPro" id="IPR011545">
    <property type="entry name" value="DEAD/DEAH_box_helicase_dom"/>
</dbReference>
<evidence type="ECO:0000256" key="4">
    <source>
        <dbReference type="ARBA" id="ARBA00022840"/>
    </source>
</evidence>
<evidence type="ECO:0000259" key="10">
    <source>
        <dbReference type="PROSITE" id="PS51195"/>
    </source>
</evidence>
<dbReference type="CDD" id="cd18787">
    <property type="entry name" value="SF2_C_DEAD"/>
    <property type="match status" value="1"/>
</dbReference>
<sequence>MTIFPKLGLNDTLQANVAALGYKTPTYIQEQSIGAVLSGADTYAIAPTGTGKTAAYLLPTLQELSRTDNSAEQVRPIRALFLVPTRELAQQVEESINQYGKGLGLRTISVFGGVRIPSQVNRFKRGADIVVATPKRLVDLIKLKAFSLDQIQHFVMDEADRLVSMGIVNELRAIMAALPAKRQVILFSATDSKALQKFSDANQNHVKVIKTDDVQPALDKIIHTMYRCFRDHKPENLLTLIKMVNFDRALIFARTKKDVEFLTTLLNEKGHKSVGIHNEVPQKQRQEILKQFKDHEVTFLVATDIVSRGVDIAQLYYVINYDLPVNANDYIHRAGRTARTATSLSTNKTSDEDKKVKQSISQQITAERFGFKKPEQVKTKDIHGHIFSLVSAEQEPIIERISQAIGKEMKVEWHSW</sequence>
<keyword evidence="3 7" id="KW-0347">Helicase</keyword>
<dbReference type="InterPro" id="IPR014014">
    <property type="entry name" value="RNA_helicase_DEAD_Q_motif"/>
</dbReference>
<dbReference type="Gene3D" id="3.40.50.300">
    <property type="entry name" value="P-loop containing nucleotide triphosphate hydrolases"/>
    <property type="match status" value="2"/>
</dbReference>
<keyword evidence="1 7" id="KW-0547">Nucleotide-binding</keyword>
<dbReference type="SMART" id="SM00490">
    <property type="entry name" value="HELICc"/>
    <property type="match status" value="1"/>
</dbReference>
<dbReference type="PROSITE" id="PS00039">
    <property type="entry name" value="DEAD_ATP_HELICASE"/>
    <property type="match status" value="1"/>
</dbReference>
<dbReference type="InterPro" id="IPR014001">
    <property type="entry name" value="Helicase_ATP-bd"/>
</dbReference>
<organism evidence="11 12">
    <name type="scientific">Pseudoalteromonas ulvae</name>
    <dbReference type="NCBI Taxonomy" id="107327"/>
    <lineage>
        <taxon>Bacteria</taxon>
        <taxon>Pseudomonadati</taxon>
        <taxon>Pseudomonadota</taxon>
        <taxon>Gammaproteobacteria</taxon>
        <taxon>Alteromonadales</taxon>
        <taxon>Pseudoalteromonadaceae</taxon>
        <taxon>Pseudoalteromonas</taxon>
    </lineage>
</organism>